<dbReference type="PANTHER" id="PTHR23232:SF142">
    <property type="entry name" value="GASTRULA ZINC FINGER PROTEIN XLCGF57.1-LIKE-RELATED"/>
    <property type="match status" value="1"/>
</dbReference>
<feature type="region of interest" description="Disordered" evidence="1">
    <location>
        <begin position="295"/>
        <end position="407"/>
    </location>
</feature>
<organism evidence="3 4">
    <name type="scientific">Pleurodeles waltl</name>
    <name type="common">Iberian ribbed newt</name>
    <dbReference type="NCBI Taxonomy" id="8319"/>
    <lineage>
        <taxon>Eukaryota</taxon>
        <taxon>Metazoa</taxon>
        <taxon>Chordata</taxon>
        <taxon>Craniata</taxon>
        <taxon>Vertebrata</taxon>
        <taxon>Euteleostomi</taxon>
        <taxon>Amphibia</taxon>
        <taxon>Batrachia</taxon>
        <taxon>Caudata</taxon>
        <taxon>Salamandroidea</taxon>
        <taxon>Salamandridae</taxon>
        <taxon>Pleurodelinae</taxon>
        <taxon>Pleurodeles</taxon>
    </lineage>
</organism>
<dbReference type="InterPro" id="IPR050169">
    <property type="entry name" value="Krueppel_C2H2_ZnF"/>
</dbReference>
<dbReference type="GO" id="GO:0006355">
    <property type="term" value="P:regulation of DNA-templated transcription"/>
    <property type="evidence" value="ECO:0007669"/>
    <property type="project" value="InterPro"/>
</dbReference>
<feature type="compositionally biased region" description="Basic and acidic residues" evidence="1">
    <location>
        <begin position="335"/>
        <end position="390"/>
    </location>
</feature>
<dbReference type="Gene3D" id="6.10.140.140">
    <property type="match status" value="1"/>
</dbReference>
<feature type="compositionally biased region" description="Basic and acidic residues" evidence="1">
    <location>
        <begin position="177"/>
        <end position="191"/>
    </location>
</feature>
<proteinExistence type="predicted"/>
<feature type="domain" description="KRAB" evidence="2">
    <location>
        <begin position="11"/>
        <end position="82"/>
    </location>
</feature>
<dbReference type="Proteomes" id="UP001066276">
    <property type="component" value="Chromosome 9"/>
</dbReference>
<dbReference type="AlphaFoldDB" id="A0AAV7N090"/>
<feature type="compositionally biased region" description="Basic and acidic residues" evidence="1">
    <location>
        <begin position="397"/>
        <end position="406"/>
    </location>
</feature>
<sequence>MFCQDQEGVHAIFPDASAYFSEEEWKPLHKWQKDLYRNVMMEIHKALISLGPLIATTMFSLRSQEIEQLISMDHQDSERRHSMRYSHNDVISNPDVTFRVNRRKQQYPKTSQDIERREKNDSVNTGMAFFRQNSCLKKEEPISILIDDLGDEARDSNSNHKKEQETISFRIKGEKDTHCMDQPNTKRRENFSSDTDGAMTNSDLLFRINRQQEEQYLETSQHTEDKERNDCLSTGVTFFNADICLMKEEEPVSILIDDLGNEVGEGSTDHNTGDGPTTTKWKAEEGMKCIEKIPTQKNVLVKTKDRRVPRGTSRSDPRSITHANPEEEGCCGTMEGERGDTRKSGQEGRQDRKNNKDGVEVRELLKAAGSERTKESGEESGEAKRARETEFPAEDEQTPKDAEITHHVPRGTWLMQLQAYFQNPSTYFGNGKGKGGSLKEI</sequence>
<evidence type="ECO:0000256" key="1">
    <source>
        <dbReference type="SAM" id="MobiDB-lite"/>
    </source>
</evidence>
<accession>A0AAV7N090</accession>
<dbReference type="Pfam" id="PF01352">
    <property type="entry name" value="KRAB"/>
    <property type="match status" value="1"/>
</dbReference>
<protein>
    <recommendedName>
        <fullName evidence="2">KRAB domain-containing protein</fullName>
    </recommendedName>
</protein>
<feature type="compositionally biased region" description="Basic and acidic residues" evidence="1">
    <location>
        <begin position="302"/>
        <end position="319"/>
    </location>
</feature>
<evidence type="ECO:0000313" key="4">
    <source>
        <dbReference type="Proteomes" id="UP001066276"/>
    </source>
</evidence>
<evidence type="ECO:0000259" key="2">
    <source>
        <dbReference type="PROSITE" id="PS50805"/>
    </source>
</evidence>
<keyword evidence="4" id="KW-1185">Reference proteome</keyword>
<name>A0AAV7N090_PLEWA</name>
<feature type="region of interest" description="Disordered" evidence="1">
    <location>
        <begin position="177"/>
        <end position="198"/>
    </location>
</feature>
<dbReference type="EMBL" id="JANPWB010000013">
    <property type="protein sequence ID" value="KAJ1107703.1"/>
    <property type="molecule type" value="Genomic_DNA"/>
</dbReference>
<dbReference type="InterPro" id="IPR001909">
    <property type="entry name" value="KRAB"/>
</dbReference>
<dbReference type="PANTHER" id="PTHR23232">
    <property type="entry name" value="KRAB DOMAIN C2H2 ZINC FINGER"/>
    <property type="match status" value="1"/>
</dbReference>
<dbReference type="PROSITE" id="PS50805">
    <property type="entry name" value="KRAB"/>
    <property type="match status" value="1"/>
</dbReference>
<dbReference type="SMART" id="SM00349">
    <property type="entry name" value="KRAB"/>
    <property type="match status" value="1"/>
</dbReference>
<comment type="caution">
    <text evidence="3">The sequence shown here is derived from an EMBL/GenBank/DDBJ whole genome shotgun (WGS) entry which is preliminary data.</text>
</comment>
<gene>
    <name evidence="3" type="ORF">NDU88_005092</name>
</gene>
<dbReference type="CDD" id="cd07765">
    <property type="entry name" value="KRAB_A-box"/>
    <property type="match status" value="1"/>
</dbReference>
<reference evidence="3" key="1">
    <citation type="journal article" date="2022" name="bioRxiv">
        <title>Sequencing and chromosome-scale assembly of the giantPleurodeles waltlgenome.</title>
        <authorList>
            <person name="Brown T."/>
            <person name="Elewa A."/>
            <person name="Iarovenko S."/>
            <person name="Subramanian E."/>
            <person name="Araus A.J."/>
            <person name="Petzold A."/>
            <person name="Susuki M."/>
            <person name="Suzuki K.-i.T."/>
            <person name="Hayashi T."/>
            <person name="Toyoda A."/>
            <person name="Oliveira C."/>
            <person name="Osipova E."/>
            <person name="Leigh N.D."/>
            <person name="Simon A."/>
            <person name="Yun M.H."/>
        </authorList>
    </citation>
    <scope>NUCLEOTIDE SEQUENCE</scope>
    <source>
        <strain evidence="3">20211129_DDA</strain>
        <tissue evidence="3">Liver</tissue>
    </source>
</reference>
<dbReference type="InterPro" id="IPR036051">
    <property type="entry name" value="KRAB_dom_sf"/>
</dbReference>
<evidence type="ECO:0000313" key="3">
    <source>
        <dbReference type="EMBL" id="KAJ1107703.1"/>
    </source>
</evidence>
<dbReference type="SUPFAM" id="SSF109640">
    <property type="entry name" value="KRAB domain (Kruppel-associated box)"/>
    <property type="match status" value="1"/>
</dbReference>